<evidence type="ECO:0000313" key="6">
    <source>
        <dbReference type="EMBL" id="CAB4546557.1"/>
    </source>
</evidence>
<comment type="similarity">
    <text evidence="1">Belongs to the asparagine synthetase family.</text>
</comment>
<evidence type="ECO:0000256" key="2">
    <source>
        <dbReference type="ARBA" id="ARBA00022741"/>
    </source>
</evidence>
<evidence type="ECO:0000259" key="5">
    <source>
        <dbReference type="PROSITE" id="PS51278"/>
    </source>
</evidence>
<proteinExistence type="inferred from homology"/>
<dbReference type="SUPFAM" id="SSF52402">
    <property type="entry name" value="Adenine nucleotide alpha hydrolases-like"/>
    <property type="match status" value="1"/>
</dbReference>
<dbReference type="Pfam" id="PF13537">
    <property type="entry name" value="GATase_7"/>
    <property type="match status" value="1"/>
</dbReference>
<protein>
    <submittedName>
        <fullName evidence="6">Unannotated protein</fullName>
    </submittedName>
</protein>
<dbReference type="PIRSF" id="PIRSF001589">
    <property type="entry name" value="Asn_synthetase_glu-h"/>
    <property type="match status" value="1"/>
</dbReference>
<dbReference type="InterPro" id="IPR051786">
    <property type="entry name" value="ASN_synthetase/amidase"/>
</dbReference>
<dbReference type="CDD" id="cd00712">
    <property type="entry name" value="AsnB"/>
    <property type="match status" value="1"/>
</dbReference>
<dbReference type="PROSITE" id="PS51278">
    <property type="entry name" value="GATASE_TYPE_2"/>
    <property type="match status" value="1"/>
</dbReference>
<dbReference type="CDD" id="cd01991">
    <property type="entry name" value="Asn_synthase_B_C"/>
    <property type="match status" value="1"/>
</dbReference>
<evidence type="ECO:0000256" key="1">
    <source>
        <dbReference type="ARBA" id="ARBA00005752"/>
    </source>
</evidence>
<gene>
    <name evidence="6" type="ORF">UFOPK1440_00828</name>
</gene>
<dbReference type="Gene3D" id="3.40.50.620">
    <property type="entry name" value="HUPs"/>
    <property type="match status" value="2"/>
</dbReference>
<evidence type="ECO:0000256" key="4">
    <source>
        <dbReference type="ARBA" id="ARBA00022962"/>
    </source>
</evidence>
<sequence>MCGITAVFSRRSDVASDTMSAGTAALDHRGPDGRQHWISPDGRVGLGHARLSIIDLSTGDQPIANEDGSLVIVHNGEFYDFERIRAGLEARGHRFRTKSDSEVALHLYEELGPECVHQLRGEFAFIIWDSRNQRLFAARDRFGVKPLFYAEHDGALYFASEAKALFAMGVEAAWSYESLFAGAFLIPAERTLFKGVYNVPPGHFMRATPEGFRLQQYWDVNYPRDDAAPAPRTDREYIEGFRAVLEESVKTRLRADVPVGCYLSGGIDSCAILGLASLHHVGPVRAYTLTFEAGAYDESVMAEEMAKRAGAEYRPVTAHQHELADNFRAAVIQAELPCKNAHTVAKYMLSRAVRADGRKVVLTGEGSDELLAGYPHFRRDMLLHHTQGQSPEDVQRLMNELVANNQVSRGTLMPEGDSAVRDSAVRDSARAVLEFVPSWLETRAIDTKSTQSIMSDEFVAAQGDTDTVGTFLASIDVKRCLEGRNAVHSALYLWAKSALPHYVLSNLGDRMEMGHSVEGRVPFMDHHVAEYLQNVPVNLKIRRMTEKYILREAVKDVITDTVYKRQKHPFLSPPSTHHRDAPLHQLMQDTLRSSAARDVPFLDQGKLIAMLDGIDHTNPGLAAVTDISLTVAMSYVFMHEGLRLGS</sequence>
<dbReference type="AlphaFoldDB" id="A0A6J6C6E6"/>
<reference evidence="6" key="1">
    <citation type="submission" date="2020-05" db="EMBL/GenBank/DDBJ databases">
        <authorList>
            <person name="Chiriac C."/>
            <person name="Salcher M."/>
            <person name="Ghai R."/>
            <person name="Kavagutti S V."/>
        </authorList>
    </citation>
    <scope>NUCLEOTIDE SEQUENCE</scope>
</reference>
<dbReference type="GO" id="GO:0004066">
    <property type="term" value="F:asparagine synthase (glutamine-hydrolyzing) activity"/>
    <property type="evidence" value="ECO:0007669"/>
    <property type="project" value="InterPro"/>
</dbReference>
<evidence type="ECO:0000256" key="3">
    <source>
        <dbReference type="ARBA" id="ARBA00022840"/>
    </source>
</evidence>
<organism evidence="6">
    <name type="scientific">freshwater metagenome</name>
    <dbReference type="NCBI Taxonomy" id="449393"/>
    <lineage>
        <taxon>unclassified sequences</taxon>
        <taxon>metagenomes</taxon>
        <taxon>ecological metagenomes</taxon>
    </lineage>
</organism>
<dbReference type="InterPro" id="IPR001962">
    <property type="entry name" value="Asn_synthase"/>
</dbReference>
<dbReference type="InterPro" id="IPR033738">
    <property type="entry name" value="AsnB_N"/>
</dbReference>
<dbReference type="Pfam" id="PF00733">
    <property type="entry name" value="Asn_synthase"/>
    <property type="match status" value="1"/>
</dbReference>
<dbReference type="GO" id="GO:0006529">
    <property type="term" value="P:asparagine biosynthetic process"/>
    <property type="evidence" value="ECO:0007669"/>
    <property type="project" value="InterPro"/>
</dbReference>
<dbReference type="InterPro" id="IPR006426">
    <property type="entry name" value="Asn_synth_AEB"/>
</dbReference>
<name>A0A6J6C6E6_9ZZZZ</name>
<dbReference type="InterPro" id="IPR014729">
    <property type="entry name" value="Rossmann-like_a/b/a_fold"/>
</dbReference>
<dbReference type="InterPro" id="IPR017932">
    <property type="entry name" value="GATase_2_dom"/>
</dbReference>
<dbReference type="NCBIfam" id="TIGR01536">
    <property type="entry name" value="asn_synth_AEB"/>
    <property type="match status" value="1"/>
</dbReference>
<keyword evidence="3" id="KW-0067">ATP-binding</keyword>
<dbReference type="GO" id="GO:0005829">
    <property type="term" value="C:cytosol"/>
    <property type="evidence" value="ECO:0007669"/>
    <property type="project" value="TreeGrafter"/>
</dbReference>
<keyword evidence="4" id="KW-0315">Glutamine amidotransferase</keyword>
<dbReference type="GO" id="GO:0005524">
    <property type="term" value="F:ATP binding"/>
    <property type="evidence" value="ECO:0007669"/>
    <property type="project" value="UniProtKB-KW"/>
</dbReference>
<dbReference type="InterPro" id="IPR029055">
    <property type="entry name" value="Ntn_hydrolases_N"/>
</dbReference>
<dbReference type="PANTHER" id="PTHR43284:SF1">
    <property type="entry name" value="ASPARAGINE SYNTHETASE"/>
    <property type="match status" value="1"/>
</dbReference>
<dbReference type="Gene3D" id="3.60.20.10">
    <property type="entry name" value="Glutamine Phosphoribosylpyrophosphate, subunit 1, domain 1"/>
    <property type="match status" value="1"/>
</dbReference>
<keyword evidence="2" id="KW-0547">Nucleotide-binding</keyword>
<dbReference type="PANTHER" id="PTHR43284">
    <property type="entry name" value="ASPARAGINE SYNTHETASE (GLUTAMINE-HYDROLYZING)"/>
    <property type="match status" value="1"/>
</dbReference>
<feature type="domain" description="Glutamine amidotransferase type-2" evidence="5">
    <location>
        <begin position="2"/>
        <end position="210"/>
    </location>
</feature>
<dbReference type="EMBL" id="CAEZSP010000043">
    <property type="protein sequence ID" value="CAB4546557.1"/>
    <property type="molecule type" value="Genomic_DNA"/>
</dbReference>
<dbReference type="SUPFAM" id="SSF56235">
    <property type="entry name" value="N-terminal nucleophile aminohydrolases (Ntn hydrolases)"/>
    <property type="match status" value="1"/>
</dbReference>
<accession>A0A6J6C6E6</accession>